<evidence type="ECO:0000313" key="10">
    <source>
        <dbReference type="Proteomes" id="UP000013968"/>
    </source>
</evidence>
<dbReference type="GO" id="GO:0051301">
    <property type="term" value="P:cell division"/>
    <property type="evidence" value="ECO:0007669"/>
    <property type="project" value="UniProtKB-UniRule"/>
</dbReference>
<evidence type="ECO:0000256" key="6">
    <source>
        <dbReference type="ARBA" id="ARBA00023306"/>
    </source>
</evidence>
<protein>
    <recommendedName>
        <fullName evidence="7">Cell division protein CrgA</fullName>
    </recommendedName>
</protein>
<reference evidence="9 10" key="1">
    <citation type="journal article" date="2013" name="BMC Genomics">
        <title>ContigScape: a Cytoscape plugin facilitating microbial genome gap closing.</title>
        <authorList>
            <person name="Tang B."/>
            <person name="Wang Q."/>
            <person name="Yang M."/>
            <person name="Xie F."/>
            <person name="Zhu Y."/>
            <person name="Zhuo Y."/>
            <person name="Wang S."/>
            <person name="Gao H."/>
            <person name="Ding X."/>
            <person name="Zhang L."/>
            <person name="Zhao G."/>
            <person name="Zheng H."/>
        </authorList>
    </citation>
    <scope>NUCLEOTIDE SEQUENCE [LARGE SCALE GENOMIC DNA]</scope>
    <source>
        <strain evidence="9 10">HCCB10007</strain>
    </source>
</reference>
<evidence type="ECO:0000313" key="9">
    <source>
        <dbReference type="EMBL" id="AGM02619.1"/>
    </source>
</evidence>
<gene>
    <name evidence="7" type="primary">crgA</name>
    <name evidence="9" type="ORF">AORI_0030</name>
</gene>
<accession>R4SG07</accession>
<dbReference type="InterPro" id="IPR009619">
    <property type="entry name" value="CrgA"/>
</dbReference>
<evidence type="ECO:0000256" key="7">
    <source>
        <dbReference type="HAMAP-Rule" id="MF_00631"/>
    </source>
</evidence>
<sequence length="114" mass="13204">MCTWRWLRTRKRVIATREAEQYARNTMPKSKVRKKTAYTPPTDRRTPVKVKAAGPSNLFYKIVMFGLMLIGLMWLVVNYIAGDKIPFMADLGNTNFAIGFVLMIAGLLMTMRWR</sequence>
<evidence type="ECO:0000256" key="2">
    <source>
        <dbReference type="ARBA" id="ARBA00022618"/>
    </source>
</evidence>
<evidence type="ECO:0000256" key="5">
    <source>
        <dbReference type="ARBA" id="ARBA00023136"/>
    </source>
</evidence>
<keyword evidence="5 7" id="KW-0472">Membrane</keyword>
<name>R4SG07_9PSEU</name>
<keyword evidence="4 7" id="KW-1133">Transmembrane helix</keyword>
<keyword evidence="3 7" id="KW-0812">Transmembrane</keyword>
<evidence type="ECO:0000256" key="8">
    <source>
        <dbReference type="SAM" id="MobiDB-lite"/>
    </source>
</evidence>
<dbReference type="NCBIfam" id="NF001194">
    <property type="entry name" value="PRK00159.1"/>
    <property type="match status" value="1"/>
</dbReference>
<keyword evidence="2 7" id="KW-0132">Cell division</keyword>
<feature type="transmembrane region" description="Helical" evidence="7">
    <location>
        <begin position="93"/>
        <end position="111"/>
    </location>
</feature>
<comment type="similarity">
    <text evidence="7">Belongs to the CrgA family.</text>
</comment>
<organism evidence="9 10">
    <name type="scientific">Amycolatopsis keratiniphila</name>
    <dbReference type="NCBI Taxonomy" id="129921"/>
    <lineage>
        <taxon>Bacteria</taxon>
        <taxon>Bacillati</taxon>
        <taxon>Actinomycetota</taxon>
        <taxon>Actinomycetes</taxon>
        <taxon>Pseudonocardiales</taxon>
        <taxon>Pseudonocardiaceae</taxon>
        <taxon>Amycolatopsis</taxon>
        <taxon>Amycolatopsis japonica group</taxon>
    </lineage>
</organism>
<dbReference type="AlphaFoldDB" id="R4SG07"/>
<evidence type="ECO:0000256" key="3">
    <source>
        <dbReference type="ARBA" id="ARBA00022692"/>
    </source>
</evidence>
<proteinExistence type="inferred from homology"/>
<keyword evidence="1 7" id="KW-1003">Cell membrane</keyword>
<comment type="function">
    <text evidence="7">Involved in cell division.</text>
</comment>
<dbReference type="EMBL" id="CP003410">
    <property type="protein sequence ID" value="AGM02619.1"/>
    <property type="molecule type" value="Genomic_DNA"/>
</dbReference>
<keyword evidence="6 7" id="KW-0131">Cell cycle</keyword>
<dbReference type="HOGENOM" id="CLU_149126_2_0_11"/>
<dbReference type="PATRIC" id="fig|1156913.3.peg.31"/>
<dbReference type="Proteomes" id="UP000013968">
    <property type="component" value="Chromosome"/>
</dbReference>
<evidence type="ECO:0000256" key="1">
    <source>
        <dbReference type="ARBA" id="ARBA00022475"/>
    </source>
</evidence>
<feature type="region of interest" description="Disordered" evidence="8">
    <location>
        <begin position="26"/>
        <end position="46"/>
    </location>
</feature>
<evidence type="ECO:0000256" key="4">
    <source>
        <dbReference type="ARBA" id="ARBA00022989"/>
    </source>
</evidence>
<dbReference type="Pfam" id="PF06781">
    <property type="entry name" value="CrgA"/>
    <property type="match status" value="1"/>
</dbReference>
<dbReference type="KEGG" id="aoi:AORI_0030"/>
<dbReference type="GO" id="GO:0005886">
    <property type="term" value="C:plasma membrane"/>
    <property type="evidence" value="ECO:0007669"/>
    <property type="project" value="UniProtKB-SubCell"/>
</dbReference>
<keyword evidence="10" id="KW-1185">Reference proteome</keyword>
<feature type="transmembrane region" description="Helical" evidence="7">
    <location>
        <begin position="58"/>
        <end position="81"/>
    </location>
</feature>
<comment type="subcellular location">
    <subcellularLocation>
        <location evidence="7">Cell membrane</location>
        <topology evidence="7">Multi-pass membrane protein</topology>
    </subcellularLocation>
</comment>
<dbReference type="HAMAP" id="MF_00631">
    <property type="entry name" value="CrgA"/>
    <property type="match status" value="1"/>
</dbReference>